<dbReference type="NCBIfam" id="NF002091">
    <property type="entry name" value="PRK00924.1"/>
    <property type="match status" value="1"/>
</dbReference>
<dbReference type="Pfam" id="PF04962">
    <property type="entry name" value="KduI"/>
    <property type="match status" value="1"/>
</dbReference>
<keyword evidence="4 6" id="KW-0862">Zinc</keyword>
<comment type="catalytic activity">
    <reaction evidence="1 6">
        <text>5-dehydro-4-deoxy-D-glucuronate = 3-deoxy-D-glycero-2,5-hexodiulosonate</text>
        <dbReference type="Rhea" id="RHEA:23896"/>
        <dbReference type="ChEBI" id="CHEBI:17117"/>
        <dbReference type="ChEBI" id="CHEBI:29071"/>
        <dbReference type="EC" id="5.3.1.17"/>
    </reaction>
</comment>
<comment type="cofactor">
    <cofactor evidence="6">
        <name>Zn(2+)</name>
        <dbReference type="ChEBI" id="CHEBI:29105"/>
    </cofactor>
    <text evidence="6">Binds 1 zinc ion per subunit.</text>
</comment>
<accession>I3ZZG2</accession>
<protein>
    <recommendedName>
        <fullName evidence="6">4-deoxy-L-threo-5-hexosulose-uronate ketol-isomerase</fullName>
        <ecNumber evidence="6">5.3.1.17</ecNumber>
    </recommendedName>
    <alternativeName>
        <fullName evidence="6">5-keto-4-deoxyuronate isomerase</fullName>
    </alternativeName>
    <alternativeName>
        <fullName evidence="6">DKI isomerase</fullName>
    </alternativeName>
</protein>
<dbReference type="GO" id="GO:0008270">
    <property type="term" value="F:zinc ion binding"/>
    <property type="evidence" value="ECO:0007669"/>
    <property type="project" value="UniProtKB-UniRule"/>
</dbReference>
<dbReference type="InterPro" id="IPR014710">
    <property type="entry name" value="RmlC-like_jellyroll"/>
</dbReference>
<keyword evidence="5 6" id="KW-0413">Isomerase</keyword>
<name>I3ZZG2_ORNRL</name>
<dbReference type="CDD" id="cd20491">
    <property type="entry name" value="cupin_KduI_C"/>
    <property type="match status" value="1"/>
</dbReference>
<evidence type="ECO:0000256" key="6">
    <source>
        <dbReference type="HAMAP-Rule" id="MF_00687"/>
    </source>
</evidence>
<keyword evidence="7" id="KW-0732">Signal</keyword>
<feature type="chain" id="PRO_5003685350" description="4-deoxy-L-threo-5-hexosulose-uronate ketol-isomerase" evidence="7">
    <location>
        <begin position="20"/>
        <end position="300"/>
    </location>
</feature>
<dbReference type="InterPro" id="IPR011051">
    <property type="entry name" value="RmlC_Cupin_sf"/>
</dbReference>
<dbReference type="HOGENOM" id="CLU_062609_0_0_10"/>
<dbReference type="PIRSF" id="PIRSF006625">
    <property type="entry name" value="KduI"/>
    <property type="match status" value="1"/>
</dbReference>
<feature type="binding site" evidence="6">
    <location>
        <position position="267"/>
    </location>
    <ligand>
        <name>Zn(2+)</name>
        <dbReference type="ChEBI" id="CHEBI:29105"/>
    </ligand>
</feature>
<dbReference type="GO" id="GO:0045490">
    <property type="term" value="P:pectin catabolic process"/>
    <property type="evidence" value="ECO:0007669"/>
    <property type="project" value="UniProtKB-UniRule"/>
</dbReference>
<dbReference type="PATRIC" id="fig|867902.3.peg.883"/>
<dbReference type="PANTHER" id="PTHR38461:SF1">
    <property type="entry name" value="4-DEOXY-L-THREO-5-HEXOSULOSE-URONATE KETOL-ISOMERASE"/>
    <property type="match status" value="1"/>
</dbReference>
<comment type="pathway">
    <text evidence="6">Glycan metabolism; pectin degradation; 2-dehydro-3-deoxy-D-gluconate from pectin: step 4/5.</text>
</comment>
<sequence length="300" mass="34262">MKKTLSLLSLLLISGLTLAQSYTSYEVRYATNPKDAEHYSTERLREEYLVKDLFKEDKVHMVYTMHDRFIIGGAMPVKQSLKLEAIDPLKSPKFLSHREIGIINVGGKGIVKVGNKKYELKNKEALYIGRGEEEVTFSSANAKEPALFYFNSANAHKAYPTKKITREDAVKVKAGSLEESNARTIVKYIVNETTQTSQLQLGLTELEPGSVWNTMPAHIHTRRMEAYFYFKIPEKQAVCHFMGEPEKTRNIWVHNYQAVIAPEWSIHSGAGTTNYDFIWGMAGENLDYTDMDKVYPYELE</sequence>
<evidence type="ECO:0000256" key="2">
    <source>
        <dbReference type="ARBA" id="ARBA00008086"/>
    </source>
</evidence>
<evidence type="ECO:0000313" key="8">
    <source>
        <dbReference type="EMBL" id="AFL97096.1"/>
    </source>
</evidence>
<evidence type="ECO:0000313" key="9">
    <source>
        <dbReference type="Proteomes" id="UP000006051"/>
    </source>
</evidence>
<feature type="binding site" evidence="6">
    <location>
        <position position="218"/>
    </location>
    <ligand>
        <name>Zn(2+)</name>
        <dbReference type="ChEBI" id="CHEBI:29105"/>
    </ligand>
</feature>
<dbReference type="InterPro" id="IPR007045">
    <property type="entry name" value="KduI"/>
</dbReference>
<evidence type="ECO:0000256" key="7">
    <source>
        <dbReference type="SAM" id="SignalP"/>
    </source>
</evidence>
<dbReference type="STRING" id="867902.Ornrh_0901"/>
<reference evidence="8 9" key="1">
    <citation type="submission" date="2012-06" db="EMBL/GenBank/DDBJ databases">
        <title>The complete genome of Ornithobacterium rhinotracheale DSM 15997.</title>
        <authorList>
            <consortium name="US DOE Joint Genome Institute (JGI-PGF)"/>
            <person name="Lucas S."/>
            <person name="Copeland A."/>
            <person name="Lapidus A."/>
            <person name="Goodwin L."/>
            <person name="Pitluck S."/>
            <person name="Peters L."/>
            <person name="Mikhailova N."/>
            <person name="Teshima H."/>
            <person name="Kyrpides N."/>
            <person name="Mavromatis K."/>
            <person name="Pagani I."/>
            <person name="Ivanova N."/>
            <person name="Ovchinnikova G."/>
            <person name="Zeytun A."/>
            <person name="Detter J.C."/>
            <person name="Han C."/>
            <person name="Land M."/>
            <person name="Hauser L."/>
            <person name="Markowitz V."/>
            <person name="Cheng J.-F."/>
            <person name="Hugenholtz P."/>
            <person name="Woyke T."/>
            <person name="Wu D."/>
            <person name="Lang E."/>
            <person name="Kopitz M."/>
            <person name="Brambilla E."/>
            <person name="Klenk H.-P."/>
            <person name="Eisen J.A."/>
        </authorList>
    </citation>
    <scope>NUCLEOTIDE SEQUENCE [LARGE SCALE GENOMIC DNA]</scope>
    <source>
        <strain evidence="9">ATCC 51463 / DSM 15997 / CCUG 23171 / LMG 9086</strain>
    </source>
</reference>
<dbReference type="Gene3D" id="2.60.120.520">
    <property type="entry name" value="pectin degrading enzyme 5-keto 4- deoxyuronate isomerase, domain 1"/>
    <property type="match status" value="1"/>
</dbReference>
<feature type="binding site" evidence="6">
    <location>
        <position position="225"/>
    </location>
    <ligand>
        <name>Zn(2+)</name>
        <dbReference type="ChEBI" id="CHEBI:29105"/>
    </ligand>
</feature>
<comment type="similarity">
    <text evidence="2 6">Belongs to the KduI family.</text>
</comment>
<dbReference type="GO" id="GO:0019698">
    <property type="term" value="P:D-galacturonate catabolic process"/>
    <property type="evidence" value="ECO:0007669"/>
    <property type="project" value="TreeGrafter"/>
</dbReference>
<proteinExistence type="inferred from homology"/>
<dbReference type="HAMAP" id="MF_00687">
    <property type="entry name" value="KduI"/>
    <property type="match status" value="1"/>
</dbReference>
<dbReference type="eggNOG" id="COG3717">
    <property type="taxonomic scope" value="Bacteria"/>
</dbReference>
<dbReference type="Gene3D" id="2.60.120.10">
    <property type="entry name" value="Jelly Rolls"/>
    <property type="match status" value="1"/>
</dbReference>
<evidence type="ECO:0000256" key="1">
    <source>
        <dbReference type="ARBA" id="ARBA00000552"/>
    </source>
</evidence>
<dbReference type="GeneID" id="71569190"/>
<keyword evidence="3 6" id="KW-0479">Metal-binding</keyword>
<comment type="function">
    <text evidence="6">Catalyzes the isomerization of 5-dehydro-4-deoxy-D-glucuronate to 3-deoxy-D-glycero-2,5-hexodiulosonate.</text>
</comment>
<dbReference type="UniPathway" id="UPA00545">
    <property type="reaction ID" value="UER00826"/>
</dbReference>
<keyword evidence="9" id="KW-1185">Reference proteome</keyword>
<dbReference type="Proteomes" id="UP000006051">
    <property type="component" value="Chromosome"/>
</dbReference>
<feature type="binding site" evidence="6">
    <location>
        <position position="220"/>
    </location>
    <ligand>
        <name>Zn(2+)</name>
        <dbReference type="ChEBI" id="CHEBI:29105"/>
    </ligand>
</feature>
<dbReference type="SUPFAM" id="SSF51182">
    <property type="entry name" value="RmlC-like cupins"/>
    <property type="match status" value="1"/>
</dbReference>
<dbReference type="AlphaFoldDB" id="I3ZZG2"/>
<organism evidence="8 9">
    <name type="scientific">Ornithobacterium rhinotracheale (strain ATCC 51463 / DSM 15997 / CCUG 23171 / CIP 104009 / LMG 9086)</name>
    <dbReference type="NCBI Taxonomy" id="867902"/>
    <lineage>
        <taxon>Bacteria</taxon>
        <taxon>Pseudomonadati</taxon>
        <taxon>Bacteroidota</taxon>
        <taxon>Flavobacteriia</taxon>
        <taxon>Flavobacteriales</taxon>
        <taxon>Weeksellaceae</taxon>
        <taxon>Ornithobacterium</taxon>
    </lineage>
</organism>
<evidence type="ECO:0000256" key="5">
    <source>
        <dbReference type="ARBA" id="ARBA00023235"/>
    </source>
</evidence>
<dbReference type="GO" id="GO:0042840">
    <property type="term" value="P:D-glucuronate catabolic process"/>
    <property type="evidence" value="ECO:0007669"/>
    <property type="project" value="TreeGrafter"/>
</dbReference>
<dbReference type="InterPro" id="IPR027449">
    <property type="entry name" value="KduI_N"/>
</dbReference>
<evidence type="ECO:0000256" key="4">
    <source>
        <dbReference type="ARBA" id="ARBA00022833"/>
    </source>
</evidence>
<dbReference type="InterPro" id="IPR021120">
    <property type="entry name" value="KduI/IolB_isomerase"/>
</dbReference>
<evidence type="ECO:0000256" key="3">
    <source>
        <dbReference type="ARBA" id="ARBA00022723"/>
    </source>
</evidence>
<dbReference type="EC" id="5.3.1.17" evidence="6"/>
<gene>
    <name evidence="6" type="primary">kduI</name>
    <name evidence="8" type="ordered locus">Ornrh_0901</name>
</gene>
<dbReference type="GeneID" id="97257607"/>
<dbReference type="EMBL" id="CP003283">
    <property type="protein sequence ID" value="AFL97096.1"/>
    <property type="molecule type" value="Genomic_DNA"/>
</dbReference>
<dbReference type="PANTHER" id="PTHR38461">
    <property type="entry name" value="4-DEOXY-L-THREO-5-HEXOSULOSE-URONATE KETOL-ISOMERASE"/>
    <property type="match status" value="1"/>
</dbReference>
<dbReference type="KEGG" id="orh:Ornrh_0901"/>
<feature type="signal peptide" evidence="7">
    <location>
        <begin position="1"/>
        <end position="19"/>
    </location>
</feature>
<dbReference type="RefSeq" id="WP_014790697.1">
    <property type="nucleotide sequence ID" value="NC_018016.1"/>
</dbReference>
<dbReference type="GO" id="GO:0008697">
    <property type="term" value="F:4-deoxy-L-threo-5-hexosulose-uronate ketol-isomerase activity"/>
    <property type="evidence" value="ECO:0007669"/>
    <property type="project" value="UniProtKB-UniRule"/>
</dbReference>
<dbReference type="CDD" id="cd20294">
    <property type="entry name" value="cupin_KduI_N"/>
    <property type="match status" value="1"/>
</dbReference>